<dbReference type="EMBL" id="JRYR02000001">
    <property type="protein sequence ID" value="OHX67684.1"/>
    <property type="molecule type" value="Genomic_DNA"/>
</dbReference>
<dbReference type="AlphaFoldDB" id="A0A1S1Z322"/>
<evidence type="ECO:0000313" key="1">
    <source>
        <dbReference type="EMBL" id="OHX67684.1"/>
    </source>
</evidence>
<sequence length="347" mass="40204">MKPLFPFICLFILTRCLLAQDIIYENNFEEYKQGDDLLRMEKIKIKSFKNEEALRTVTINKEYGTNYLTFDIPNADTSKPYNTLITCANEISFARGKVYTITLRTRGTFERGIRIINKSSNRAIAKGGNYNVSNSKVLAEKWHEHTLEYTPFEDFIGFVGVLRSWNGALDIDDIKVTSTENRRRATGQDLPYVIYQTDFNNINQDKVNTLFKVVPFQQNQLKRELLLNEQYGNNYLTLEMEDTKESANTMVFLNTIFSFKEGESYTVTVKTRGKFKRLIKLIDIEDKNAVIASKDSDASKLNSKEWFNHYLFFTAKKDFEGQIGVIRLWNNNLDIDDIVIKGTVVPQ</sequence>
<proteinExistence type="predicted"/>
<dbReference type="STRING" id="915059.NH26_15660"/>
<keyword evidence="2" id="KW-1185">Reference proteome</keyword>
<dbReference type="OrthoDB" id="9823315at2"/>
<accession>A0A1S1Z322</accession>
<organism evidence="1 2">
    <name type="scientific">Flammeovirga pacifica</name>
    <dbReference type="NCBI Taxonomy" id="915059"/>
    <lineage>
        <taxon>Bacteria</taxon>
        <taxon>Pseudomonadati</taxon>
        <taxon>Bacteroidota</taxon>
        <taxon>Cytophagia</taxon>
        <taxon>Cytophagales</taxon>
        <taxon>Flammeovirgaceae</taxon>
        <taxon>Flammeovirga</taxon>
    </lineage>
</organism>
<evidence type="ECO:0000313" key="2">
    <source>
        <dbReference type="Proteomes" id="UP000179797"/>
    </source>
</evidence>
<name>A0A1S1Z322_FLAPC</name>
<protein>
    <submittedName>
        <fullName evidence="1">Uncharacterized protein</fullName>
    </submittedName>
</protein>
<comment type="caution">
    <text evidence="1">The sequence shown here is derived from an EMBL/GenBank/DDBJ whole genome shotgun (WGS) entry which is preliminary data.</text>
</comment>
<dbReference type="Gene3D" id="2.60.120.260">
    <property type="entry name" value="Galactose-binding domain-like"/>
    <property type="match status" value="1"/>
</dbReference>
<dbReference type="Proteomes" id="UP000179797">
    <property type="component" value="Unassembled WGS sequence"/>
</dbReference>
<reference evidence="1 2" key="1">
    <citation type="journal article" date="2012" name="Int. J. Syst. Evol. Microbiol.">
        <title>Flammeovirga pacifica sp. nov., isolated from deep-sea sediment.</title>
        <authorList>
            <person name="Xu H."/>
            <person name="Fu Y."/>
            <person name="Yang N."/>
            <person name="Ding Z."/>
            <person name="Lai Q."/>
            <person name="Zeng R."/>
        </authorList>
    </citation>
    <scope>NUCLEOTIDE SEQUENCE [LARGE SCALE GENOMIC DNA]</scope>
    <source>
        <strain evidence="2">DSM 24597 / LMG 26175 / WPAGA1</strain>
    </source>
</reference>
<gene>
    <name evidence="1" type="ORF">NH26_15660</name>
</gene>
<dbReference type="RefSeq" id="WP_044228276.1">
    <property type="nucleotide sequence ID" value="NZ_JRYR02000001.1"/>
</dbReference>